<dbReference type="Gramene" id="GBG68229">
    <property type="protein sequence ID" value="GBG68229"/>
    <property type="gene ID" value="CBR_g2780"/>
</dbReference>
<accession>A0A388KDV4</accession>
<keyword evidence="3" id="KW-1185">Reference proteome</keyword>
<feature type="coiled-coil region" evidence="1">
    <location>
        <begin position="39"/>
        <end position="87"/>
    </location>
</feature>
<keyword evidence="1" id="KW-0175">Coiled coil</keyword>
<reference evidence="2 3" key="1">
    <citation type="journal article" date="2018" name="Cell">
        <title>The Chara Genome: Secondary Complexity and Implications for Plant Terrestrialization.</title>
        <authorList>
            <person name="Nishiyama T."/>
            <person name="Sakayama H."/>
            <person name="Vries J.D."/>
            <person name="Buschmann H."/>
            <person name="Saint-Marcoux D."/>
            <person name="Ullrich K.K."/>
            <person name="Haas F.B."/>
            <person name="Vanderstraeten L."/>
            <person name="Becker D."/>
            <person name="Lang D."/>
            <person name="Vosolsobe S."/>
            <person name="Rombauts S."/>
            <person name="Wilhelmsson P.K.I."/>
            <person name="Janitza P."/>
            <person name="Kern R."/>
            <person name="Heyl A."/>
            <person name="Rumpler F."/>
            <person name="Villalobos L.I.A.C."/>
            <person name="Clay J.M."/>
            <person name="Skokan R."/>
            <person name="Toyoda A."/>
            <person name="Suzuki Y."/>
            <person name="Kagoshima H."/>
            <person name="Schijlen E."/>
            <person name="Tajeshwar N."/>
            <person name="Catarino B."/>
            <person name="Hetherington A.J."/>
            <person name="Saltykova A."/>
            <person name="Bonnot C."/>
            <person name="Breuninger H."/>
            <person name="Symeonidi A."/>
            <person name="Radhakrishnan G.V."/>
            <person name="Van Nieuwerburgh F."/>
            <person name="Deforce D."/>
            <person name="Chang C."/>
            <person name="Karol K.G."/>
            <person name="Hedrich R."/>
            <person name="Ulvskov P."/>
            <person name="Glockner G."/>
            <person name="Delwiche C.F."/>
            <person name="Petrasek J."/>
            <person name="Van de Peer Y."/>
            <person name="Friml J."/>
            <person name="Beilby M."/>
            <person name="Dolan L."/>
            <person name="Kohara Y."/>
            <person name="Sugano S."/>
            <person name="Fujiyama A."/>
            <person name="Delaux P.-M."/>
            <person name="Quint M."/>
            <person name="TheiBen G."/>
            <person name="Hagemann M."/>
            <person name="Harholt J."/>
            <person name="Dunand C."/>
            <person name="Zachgo S."/>
            <person name="Langdale J."/>
            <person name="Maumus F."/>
            <person name="Straeten D.V.D."/>
            <person name="Gould S.B."/>
            <person name="Rensing S.A."/>
        </authorList>
    </citation>
    <scope>NUCLEOTIDE SEQUENCE [LARGE SCALE GENOMIC DNA]</scope>
    <source>
        <strain evidence="2 3">S276</strain>
    </source>
</reference>
<comment type="caution">
    <text evidence="2">The sequence shown here is derived from an EMBL/GenBank/DDBJ whole genome shotgun (WGS) entry which is preliminary data.</text>
</comment>
<proteinExistence type="predicted"/>
<protein>
    <submittedName>
        <fullName evidence="2">Uncharacterized protein</fullName>
    </submittedName>
</protein>
<evidence type="ECO:0000313" key="3">
    <source>
        <dbReference type="Proteomes" id="UP000265515"/>
    </source>
</evidence>
<gene>
    <name evidence="2" type="ORF">CBR_g2780</name>
</gene>
<evidence type="ECO:0000256" key="1">
    <source>
        <dbReference type="SAM" id="Coils"/>
    </source>
</evidence>
<organism evidence="2 3">
    <name type="scientific">Chara braunii</name>
    <name type="common">Braun's stonewort</name>
    <dbReference type="NCBI Taxonomy" id="69332"/>
    <lineage>
        <taxon>Eukaryota</taxon>
        <taxon>Viridiplantae</taxon>
        <taxon>Streptophyta</taxon>
        <taxon>Charophyceae</taxon>
        <taxon>Charales</taxon>
        <taxon>Characeae</taxon>
        <taxon>Chara</taxon>
    </lineage>
</organism>
<evidence type="ECO:0000313" key="2">
    <source>
        <dbReference type="EMBL" id="GBG68229.1"/>
    </source>
</evidence>
<sequence>MRPGNKRGSIALGCTPTSDARVRPKVTPVIVPSTAGKVNMQLKGLVERHQREVDLLKEMRLRKVNAQKESEEEVERLKEAMARLGTTRKLRGTNLKTKLDEAVGGASLKDKGKRPVSPAEQACQRDVFVREARKQLRNLRKEEVIAICEKEGIEYTKLDPTKEAIVQLEQSAHAWMKLKVGSG</sequence>
<name>A0A388KDV4_CHABU</name>
<dbReference type="EMBL" id="BFEA01000097">
    <property type="protein sequence ID" value="GBG68229.1"/>
    <property type="molecule type" value="Genomic_DNA"/>
</dbReference>
<dbReference type="Proteomes" id="UP000265515">
    <property type="component" value="Unassembled WGS sequence"/>
</dbReference>
<dbReference type="AlphaFoldDB" id="A0A388KDV4"/>